<dbReference type="EMBL" id="FWXV01000019">
    <property type="protein sequence ID" value="SMD27043.1"/>
    <property type="molecule type" value="Genomic_DNA"/>
</dbReference>
<dbReference type="AlphaFoldDB" id="A0A1W2FYW0"/>
<name>A0A1W2FYW0_KIBAR</name>
<dbReference type="Gene3D" id="3.20.20.100">
    <property type="entry name" value="NADP-dependent oxidoreductase domain"/>
    <property type="match status" value="1"/>
</dbReference>
<keyword evidence="2" id="KW-1185">Reference proteome</keyword>
<evidence type="ECO:0000313" key="2">
    <source>
        <dbReference type="Proteomes" id="UP000192674"/>
    </source>
</evidence>
<dbReference type="SUPFAM" id="SSF51430">
    <property type="entry name" value="NAD(P)-linked oxidoreductase"/>
    <property type="match status" value="1"/>
</dbReference>
<reference evidence="1 2" key="1">
    <citation type="submission" date="2017-04" db="EMBL/GenBank/DDBJ databases">
        <authorList>
            <person name="Afonso C.L."/>
            <person name="Miller P.J."/>
            <person name="Scott M.A."/>
            <person name="Spackman E."/>
            <person name="Goraichik I."/>
            <person name="Dimitrov K.M."/>
            <person name="Suarez D.L."/>
            <person name="Swayne D.E."/>
        </authorList>
    </citation>
    <scope>NUCLEOTIDE SEQUENCE [LARGE SCALE GENOMIC DNA]</scope>
    <source>
        <strain evidence="1 2">DSM 43828</strain>
    </source>
</reference>
<evidence type="ECO:0008006" key="3">
    <source>
        <dbReference type="Google" id="ProtNLM"/>
    </source>
</evidence>
<dbReference type="InterPro" id="IPR036812">
    <property type="entry name" value="NAD(P)_OxRdtase_dom_sf"/>
</dbReference>
<organism evidence="1 2">
    <name type="scientific">Kibdelosporangium aridum</name>
    <dbReference type="NCBI Taxonomy" id="2030"/>
    <lineage>
        <taxon>Bacteria</taxon>
        <taxon>Bacillati</taxon>
        <taxon>Actinomycetota</taxon>
        <taxon>Actinomycetes</taxon>
        <taxon>Pseudonocardiales</taxon>
        <taxon>Pseudonocardiaceae</taxon>
        <taxon>Kibdelosporangium</taxon>
    </lineage>
</organism>
<proteinExistence type="predicted"/>
<gene>
    <name evidence="1" type="ORF">SAMN05661093_10640</name>
</gene>
<protein>
    <recommendedName>
        <fullName evidence="3">Aldo/keto reductase family protein</fullName>
    </recommendedName>
</protein>
<dbReference type="Proteomes" id="UP000192674">
    <property type="component" value="Unassembled WGS sequence"/>
</dbReference>
<sequence>MSQVHKASELINVAAVQNKYYVSDRVFEDVLRHCEITKIAFVPCAPLATGTHAVPGGLLDSLATKYRATPAQPALAWLLRRSCAARK</sequence>
<evidence type="ECO:0000313" key="1">
    <source>
        <dbReference type="EMBL" id="SMD27043.1"/>
    </source>
</evidence>
<accession>A0A1W2FYW0</accession>
<dbReference type="RefSeq" id="WP_200826097.1">
    <property type="nucleotide sequence ID" value="NZ_FWXV01000019.1"/>
</dbReference>